<dbReference type="EMBL" id="JAODUO010001367">
    <property type="protein sequence ID" value="KAK2165396.1"/>
    <property type="molecule type" value="Genomic_DNA"/>
</dbReference>
<dbReference type="AlphaFoldDB" id="A0AAD9K6F6"/>
<comment type="caution">
    <text evidence="2">The sequence shown here is derived from an EMBL/GenBank/DDBJ whole genome shotgun (WGS) entry which is preliminary data.</text>
</comment>
<reference evidence="2" key="1">
    <citation type="journal article" date="2023" name="Mol. Biol. Evol.">
        <title>Third-Generation Sequencing Reveals the Adaptive Role of the Epigenome in Three Deep-Sea Polychaetes.</title>
        <authorList>
            <person name="Perez M."/>
            <person name="Aroh O."/>
            <person name="Sun Y."/>
            <person name="Lan Y."/>
            <person name="Juniper S.K."/>
            <person name="Young C.R."/>
            <person name="Angers B."/>
            <person name="Qian P.Y."/>
        </authorList>
    </citation>
    <scope>NUCLEOTIDE SEQUENCE</scope>
    <source>
        <strain evidence="2">R07B-5</strain>
    </source>
</reference>
<keyword evidence="1" id="KW-0732">Signal</keyword>
<organism evidence="2 3">
    <name type="scientific">Ridgeia piscesae</name>
    <name type="common">Tubeworm</name>
    <dbReference type="NCBI Taxonomy" id="27915"/>
    <lineage>
        <taxon>Eukaryota</taxon>
        <taxon>Metazoa</taxon>
        <taxon>Spiralia</taxon>
        <taxon>Lophotrochozoa</taxon>
        <taxon>Annelida</taxon>
        <taxon>Polychaeta</taxon>
        <taxon>Sedentaria</taxon>
        <taxon>Canalipalpata</taxon>
        <taxon>Sabellida</taxon>
        <taxon>Siboglinidae</taxon>
        <taxon>Ridgeia</taxon>
    </lineage>
</organism>
<evidence type="ECO:0000256" key="1">
    <source>
        <dbReference type="SAM" id="SignalP"/>
    </source>
</evidence>
<feature type="signal peptide" evidence="1">
    <location>
        <begin position="1"/>
        <end position="32"/>
    </location>
</feature>
<proteinExistence type="predicted"/>
<dbReference type="Proteomes" id="UP001209878">
    <property type="component" value="Unassembled WGS sequence"/>
</dbReference>
<evidence type="ECO:0000313" key="3">
    <source>
        <dbReference type="Proteomes" id="UP001209878"/>
    </source>
</evidence>
<name>A0AAD9K6F6_RIDPI</name>
<feature type="chain" id="PRO_5042023747" evidence="1">
    <location>
        <begin position="33"/>
        <end position="179"/>
    </location>
</feature>
<keyword evidence="3" id="KW-1185">Reference proteome</keyword>
<evidence type="ECO:0000313" key="2">
    <source>
        <dbReference type="EMBL" id="KAK2165396.1"/>
    </source>
</evidence>
<accession>A0AAD9K6F6</accession>
<protein>
    <submittedName>
        <fullName evidence="2">Uncharacterized protein</fullName>
    </submittedName>
</protein>
<sequence>MGSCGQPLALCGTISLIILVSLLCCTDSKSTARPSLCQYHASSGDCSFYHCLDVKLSCLRHTFEHRLAHRFCHRMHAHFDEFTAEKKHWADRTNKCVMRQLSKETASMDACRDVSSLVRQAFHTCAAKEDICTALWENRQPLLDIMTEKSWLSIVQAAKHCPRHVVNRFIFWTLEKLNV</sequence>
<gene>
    <name evidence="2" type="ORF">NP493_1367g00018</name>
</gene>